<feature type="domain" description="AB hydrolase-1" evidence="2">
    <location>
        <begin position="67"/>
        <end position="306"/>
    </location>
</feature>
<dbReference type="EMBL" id="JBHLZN010000007">
    <property type="protein sequence ID" value="MFB9887922.1"/>
    <property type="molecule type" value="Genomic_DNA"/>
</dbReference>
<protein>
    <submittedName>
        <fullName evidence="3">Hydrolase</fullName>
    </submittedName>
</protein>
<organism evidence="3 4">
    <name type="scientific">Balneatrix alpica</name>
    <dbReference type="NCBI Taxonomy" id="75684"/>
    <lineage>
        <taxon>Bacteria</taxon>
        <taxon>Pseudomonadati</taxon>
        <taxon>Pseudomonadota</taxon>
        <taxon>Gammaproteobacteria</taxon>
        <taxon>Oceanospirillales</taxon>
        <taxon>Balneatrichaceae</taxon>
        <taxon>Balneatrix</taxon>
    </lineage>
</organism>
<evidence type="ECO:0000256" key="1">
    <source>
        <dbReference type="ARBA" id="ARBA00010884"/>
    </source>
</evidence>
<dbReference type="InterPro" id="IPR000073">
    <property type="entry name" value="AB_hydrolase_1"/>
</dbReference>
<evidence type="ECO:0000313" key="4">
    <source>
        <dbReference type="Proteomes" id="UP001589628"/>
    </source>
</evidence>
<comment type="caution">
    <text evidence="3">The sequence shown here is derived from an EMBL/GenBank/DDBJ whole genome shotgun (WGS) entry which is preliminary data.</text>
</comment>
<dbReference type="NCBIfam" id="NF008218">
    <property type="entry name" value="PRK10985.1"/>
    <property type="match status" value="1"/>
</dbReference>
<dbReference type="PANTHER" id="PTHR10794">
    <property type="entry name" value="ABHYDROLASE DOMAIN-CONTAINING PROTEIN"/>
    <property type="match status" value="1"/>
</dbReference>
<comment type="similarity">
    <text evidence="1">Belongs to the AB hydrolase superfamily. AB hydrolase 4 family.</text>
</comment>
<dbReference type="SUPFAM" id="SSF53474">
    <property type="entry name" value="alpha/beta-Hydrolases"/>
    <property type="match status" value="1"/>
</dbReference>
<dbReference type="RefSeq" id="WP_027312882.1">
    <property type="nucleotide sequence ID" value="NZ_JBHLZN010000007.1"/>
</dbReference>
<dbReference type="PIRSF" id="PIRSF005211">
    <property type="entry name" value="Ab_hydro_YheT"/>
    <property type="match status" value="1"/>
</dbReference>
<name>A0ABV5ZF64_9GAMM</name>
<dbReference type="PANTHER" id="PTHR10794:SF94">
    <property type="entry name" value="ESTERASE YHET-RELATED"/>
    <property type="match status" value="1"/>
</dbReference>
<dbReference type="GO" id="GO:0016787">
    <property type="term" value="F:hydrolase activity"/>
    <property type="evidence" value="ECO:0007669"/>
    <property type="project" value="UniProtKB-KW"/>
</dbReference>
<evidence type="ECO:0000313" key="3">
    <source>
        <dbReference type="EMBL" id="MFB9887922.1"/>
    </source>
</evidence>
<dbReference type="Pfam" id="PF00561">
    <property type="entry name" value="Abhydrolase_1"/>
    <property type="match status" value="1"/>
</dbReference>
<dbReference type="Proteomes" id="UP001589628">
    <property type="component" value="Unassembled WGS sequence"/>
</dbReference>
<dbReference type="InterPro" id="IPR029058">
    <property type="entry name" value="AB_hydrolase_fold"/>
</dbReference>
<reference evidence="3 4" key="1">
    <citation type="submission" date="2024-09" db="EMBL/GenBank/DDBJ databases">
        <authorList>
            <person name="Sun Q."/>
            <person name="Mori K."/>
        </authorList>
    </citation>
    <scope>NUCLEOTIDE SEQUENCE [LARGE SCALE GENOMIC DNA]</scope>
    <source>
        <strain evidence="3 4">ATCC 51285</strain>
    </source>
</reference>
<dbReference type="InterPro" id="IPR050960">
    <property type="entry name" value="AB_hydrolase_4_sf"/>
</dbReference>
<sequence>MSTEEHFHPPFWLTNPHLQTLLPMLLPRPGCPALQRERWELADGDFIDLDWLHEPTSCHQRPSDSTPLVVIFHGLEGCSGSHYVRGLLSQLAPLGWGAVVMHFRGCSGEPNRLARAYHSGETSDAAQLLTLLRQRYPHRPLLAVGYSLGANMLLKYLGEQGSDCPLQGAIAVCAPLRLDLCAEQLRQPQAWLYQQYLLRRMRASLRRKMQQQQLPLSLTPEQLPQLRDFFAYDNQVTAPLHGFADVHHYYQACSARQFLKDIRVPTSMLQAYDDPFMTPQVLPAAAELSASTQLTISRYGGHIGFVDWQQGHWHFWLDAWIRRQLQTLASIQPG</sequence>
<dbReference type="Gene3D" id="3.40.50.1820">
    <property type="entry name" value="alpha/beta hydrolase"/>
    <property type="match status" value="1"/>
</dbReference>
<accession>A0ABV5ZF64</accession>
<proteinExistence type="inferred from homology"/>
<evidence type="ECO:0000259" key="2">
    <source>
        <dbReference type="Pfam" id="PF00561"/>
    </source>
</evidence>
<keyword evidence="4" id="KW-1185">Reference proteome</keyword>
<gene>
    <name evidence="3" type="ORF">ACFFLH_16020</name>
</gene>
<keyword evidence="3" id="KW-0378">Hydrolase</keyword>
<dbReference type="InterPro" id="IPR012020">
    <property type="entry name" value="ABHD4"/>
</dbReference>